<feature type="region of interest" description="Disordered" evidence="2">
    <location>
        <begin position="1"/>
        <end position="46"/>
    </location>
</feature>
<feature type="domain" description="THIF-type NAD/FAD binding fold" evidence="3">
    <location>
        <begin position="163"/>
        <end position="498"/>
    </location>
</feature>
<evidence type="ECO:0000259" key="3">
    <source>
        <dbReference type="Pfam" id="PF00899"/>
    </source>
</evidence>
<dbReference type="GO" id="GO:0019948">
    <property type="term" value="F:SUMO activating enzyme activity"/>
    <property type="evidence" value="ECO:0007669"/>
    <property type="project" value="TreeGrafter"/>
</dbReference>
<comment type="caution">
    <text evidence="4">The sequence shown here is derived from an EMBL/GenBank/DDBJ whole genome shotgun (WGS) entry which is preliminary data.</text>
</comment>
<dbReference type="PANTHER" id="PTHR10953:SF162">
    <property type="entry name" value="SUMO-ACTIVATING ENZYME SUBUNIT 1"/>
    <property type="match status" value="1"/>
</dbReference>
<dbReference type="InterPro" id="IPR028271">
    <property type="entry name" value="RAMAC"/>
</dbReference>
<reference evidence="4" key="1">
    <citation type="submission" date="2023-06" db="EMBL/GenBank/DDBJ databases">
        <title>Genomic analysis of the entomopathogenic nematode Steinernema hermaphroditum.</title>
        <authorList>
            <person name="Schwarz E.M."/>
            <person name="Heppert J.K."/>
            <person name="Baniya A."/>
            <person name="Schwartz H.T."/>
            <person name="Tan C.-H."/>
            <person name="Antoshechkin I."/>
            <person name="Sternberg P.W."/>
            <person name="Goodrich-Blair H."/>
            <person name="Dillman A.R."/>
        </authorList>
    </citation>
    <scope>NUCLEOTIDE SEQUENCE</scope>
    <source>
        <strain evidence="4">PS9179</strain>
        <tissue evidence="4">Whole animal</tissue>
    </source>
</reference>
<dbReference type="Pfam" id="PF00899">
    <property type="entry name" value="ThiF"/>
    <property type="match status" value="1"/>
</dbReference>
<dbReference type="AlphaFoldDB" id="A0AA39LUQ3"/>
<feature type="region of interest" description="Disordered" evidence="2">
    <location>
        <begin position="101"/>
        <end position="126"/>
    </location>
</feature>
<dbReference type="GO" id="GO:0016925">
    <property type="term" value="P:protein sumoylation"/>
    <property type="evidence" value="ECO:0007669"/>
    <property type="project" value="TreeGrafter"/>
</dbReference>
<evidence type="ECO:0000256" key="1">
    <source>
        <dbReference type="ARBA" id="ARBA00005673"/>
    </source>
</evidence>
<evidence type="ECO:0000256" key="2">
    <source>
        <dbReference type="SAM" id="MobiDB-lite"/>
    </source>
</evidence>
<proteinExistence type="inferred from homology"/>
<evidence type="ECO:0000313" key="5">
    <source>
        <dbReference type="Proteomes" id="UP001175271"/>
    </source>
</evidence>
<dbReference type="SUPFAM" id="SSF69572">
    <property type="entry name" value="Activating enzymes of the ubiquitin-like proteins"/>
    <property type="match status" value="1"/>
</dbReference>
<dbReference type="GO" id="GO:0003723">
    <property type="term" value="F:RNA binding"/>
    <property type="evidence" value="ECO:0007669"/>
    <property type="project" value="InterPro"/>
</dbReference>
<dbReference type="Proteomes" id="UP001175271">
    <property type="component" value="Unassembled WGS sequence"/>
</dbReference>
<dbReference type="GO" id="GO:0031510">
    <property type="term" value="C:SUMO activating enzyme complex"/>
    <property type="evidence" value="ECO:0007669"/>
    <property type="project" value="TreeGrafter"/>
</dbReference>
<dbReference type="GO" id="GO:0031533">
    <property type="term" value="C:mRNA capping enzyme complex"/>
    <property type="evidence" value="ECO:0007669"/>
    <property type="project" value="InterPro"/>
</dbReference>
<protein>
    <recommendedName>
        <fullName evidence="3">THIF-type NAD/FAD binding fold domain-containing protein</fullName>
    </recommendedName>
</protein>
<dbReference type="GO" id="GO:0005737">
    <property type="term" value="C:cytoplasm"/>
    <property type="evidence" value="ECO:0007669"/>
    <property type="project" value="TreeGrafter"/>
</dbReference>
<name>A0AA39LUQ3_9BILA</name>
<sequence length="508" mass="57386">MAEDPAVAANVNVAESDSHKKAPVVATDKCDDSPPSCSNPMTPASNTTSKLAEYEKMFATRFTMESESFAAVAQNGFAKTVSVYPWTTRPKRNFDYGRQYRGQQRGQHGGYRRDWRREDRGSRDHSHSRNDLFVMAVHAPARSRLCCDTGETVTITSDEAELYDRQIRLWGLEAQNRLRNSNVLICGVTNLGIEIAKNLILCGLKSVMMMDEEKLTQADLEWNFLACPKELEKNRAFASLDKARDLNPMVFVDAASGDITRQEEAFYKRFDLIILVDQKHGVNACVDEICRRLSIRFQACGVFGWAGYAFSDFNGFEYLVKKPAKPASTVETTLDEDMIDIDAPSHSKAPSASAVLLDITEEEEDLMEKKAVPYVSYSTAFNVEWEQLKKYTRQMKRAVPQSYFPIKALLTYWDAAQTSESLDVEEVTKIWKSEIERCQQDSTKHLIQPEKFNFFSTPQLTSACAVVGGLVAQETIKALSQNERPLQNIFIYSALDSTSFVCDFPPRR</sequence>
<dbReference type="Gene3D" id="3.40.50.720">
    <property type="entry name" value="NAD(P)-binding Rossmann-like Domain"/>
    <property type="match status" value="1"/>
</dbReference>
<dbReference type="GO" id="GO:0106005">
    <property type="term" value="P:RNA 5'-cap (guanine-N7)-methylation"/>
    <property type="evidence" value="ECO:0007669"/>
    <property type="project" value="InterPro"/>
</dbReference>
<accession>A0AA39LUQ3</accession>
<dbReference type="InterPro" id="IPR045886">
    <property type="entry name" value="ThiF/MoeB/HesA"/>
</dbReference>
<gene>
    <name evidence="4" type="ORF">QR680_005077</name>
</gene>
<dbReference type="InterPro" id="IPR000594">
    <property type="entry name" value="ThiF_NAD_FAD-bd"/>
</dbReference>
<comment type="similarity">
    <text evidence="1">Belongs to the ubiquitin-activating E1 family.</text>
</comment>
<dbReference type="EMBL" id="JAUCMV010000003">
    <property type="protein sequence ID" value="KAK0410343.1"/>
    <property type="molecule type" value="Genomic_DNA"/>
</dbReference>
<dbReference type="PANTHER" id="PTHR10953">
    <property type="entry name" value="UBIQUITIN-ACTIVATING ENZYME E1"/>
    <property type="match status" value="1"/>
</dbReference>
<dbReference type="Pfam" id="PF15320">
    <property type="entry name" value="RAM"/>
    <property type="match status" value="1"/>
</dbReference>
<evidence type="ECO:0000313" key="4">
    <source>
        <dbReference type="EMBL" id="KAK0410343.1"/>
    </source>
</evidence>
<keyword evidence="5" id="KW-1185">Reference proteome</keyword>
<feature type="compositionally biased region" description="Basic and acidic residues" evidence="2">
    <location>
        <begin position="111"/>
        <end position="126"/>
    </location>
</feature>
<dbReference type="InterPro" id="IPR035985">
    <property type="entry name" value="Ubiquitin-activating_enz"/>
</dbReference>
<feature type="compositionally biased region" description="Polar residues" evidence="2">
    <location>
        <begin position="35"/>
        <end position="46"/>
    </location>
</feature>
<organism evidence="4 5">
    <name type="scientific">Steinernema hermaphroditum</name>
    <dbReference type="NCBI Taxonomy" id="289476"/>
    <lineage>
        <taxon>Eukaryota</taxon>
        <taxon>Metazoa</taxon>
        <taxon>Ecdysozoa</taxon>
        <taxon>Nematoda</taxon>
        <taxon>Chromadorea</taxon>
        <taxon>Rhabditida</taxon>
        <taxon>Tylenchina</taxon>
        <taxon>Panagrolaimomorpha</taxon>
        <taxon>Strongyloidoidea</taxon>
        <taxon>Steinernematidae</taxon>
        <taxon>Steinernema</taxon>
    </lineage>
</organism>